<organism evidence="3 4">
    <name type="scientific">Pelagerythrobacter rhizovicinus</name>
    <dbReference type="NCBI Taxonomy" id="2268576"/>
    <lineage>
        <taxon>Bacteria</taxon>
        <taxon>Pseudomonadati</taxon>
        <taxon>Pseudomonadota</taxon>
        <taxon>Alphaproteobacteria</taxon>
        <taxon>Sphingomonadales</taxon>
        <taxon>Erythrobacteraceae</taxon>
        <taxon>Pelagerythrobacter</taxon>
    </lineage>
</organism>
<evidence type="ECO:0000313" key="3">
    <source>
        <dbReference type="EMBL" id="RXZ66265.1"/>
    </source>
</evidence>
<protein>
    <submittedName>
        <fullName evidence="3">Uncharacterized protein</fullName>
    </submittedName>
</protein>
<evidence type="ECO:0000313" key="4">
    <source>
        <dbReference type="Proteomes" id="UP000293623"/>
    </source>
</evidence>
<dbReference type="AlphaFoldDB" id="A0A4Q2KLS5"/>
<evidence type="ECO:0000256" key="2">
    <source>
        <dbReference type="SAM" id="Phobius"/>
    </source>
</evidence>
<name>A0A4Q2KLS5_9SPHN</name>
<keyword evidence="2" id="KW-0472">Membrane</keyword>
<accession>A0A4Q2KLS5</accession>
<dbReference type="RefSeq" id="WP_129523739.1">
    <property type="nucleotide sequence ID" value="NZ_SDPV01000001.1"/>
</dbReference>
<proteinExistence type="predicted"/>
<comment type="caution">
    <text evidence="3">The sequence shown here is derived from an EMBL/GenBank/DDBJ whole genome shotgun (WGS) entry which is preliminary data.</text>
</comment>
<keyword evidence="4" id="KW-1185">Reference proteome</keyword>
<reference evidence="3 4" key="1">
    <citation type="submission" date="2019-01" db="EMBL/GenBank/DDBJ databases">
        <title>Altererythrobacter rhizovicinus sp. nov., isolated from the rhizosphere soil of Haloxylon ammodendron.</title>
        <authorList>
            <person name="Li H.-P."/>
            <person name="Gou J.-Y."/>
            <person name="Yao D."/>
            <person name="Han Q.-Q."/>
            <person name="Shao K.-Z."/>
            <person name="Zhao Q."/>
            <person name="Zhang J.-L."/>
        </authorList>
    </citation>
    <scope>NUCLEOTIDE SEQUENCE [LARGE SCALE GENOMIC DNA]</scope>
    <source>
        <strain evidence="3 4">AY-3R</strain>
    </source>
</reference>
<sequence length="95" mass="9939">MAEERTTEVETPRGDTHTHTTVVTDEPRRRGSSGWIIALVLVVALIVGIYLFTQTSGSEVAKDNAIADAAGEVGDAAQQAGDAVDRAADEVTDGN</sequence>
<gene>
    <name evidence="3" type="ORF">ETX26_06050</name>
</gene>
<keyword evidence="2" id="KW-1133">Transmembrane helix</keyword>
<keyword evidence="2" id="KW-0812">Transmembrane</keyword>
<dbReference type="EMBL" id="SDPV01000001">
    <property type="protein sequence ID" value="RXZ66265.1"/>
    <property type="molecule type" value="Genomic_DNA"/>
</dbReference>
<feature type="region of interest" description="Disordered" evidence="1">
    <location>
        <begin position="1"/>
        <end position="28"/>
    </location>
</feature>
<dbReference type="Proteomes" id="UP000293623">
    <property type="component" value="Unassembled WGS sequence"/>
</dbReference>
<evidence type="ECO:0000256" key="1">
    <source>
        <dbReference type="SAM" id="MobiDB-lite"/>
    </source>
</evidence>
<feature type="transmembrane region" description="Helical" evidence="2">
    <location>
        <begin position="34"/>
        <end position="52"/>
    </location>
</feature>
<feature type="compositionally biased region" description="Basic and acidic residues" evidence="1">
    <location>
        <begin position="1"/>
        <end position="18"/>
    </location>
</feature>